<evidence type="ECO:0000313" key="3">
    <source>
        <dbReference type="Proteomes" id="UP001212997"/>
    </source>
</evidence>
<dbReference type="AlphaFoldDB" id="A0AAD5Y927"/>
<accession>A0AAD5Y927</accession>
<proteinExistence type="predicted"/>
<organism evidence="2 3">
    <name type="scientific">Meripilus lineatus</name>
    <dbReference type="NCBI Taxonomy" id="2056292"/>
    <lineage>
        <taxon>Eukaryota</taxon>
        <taxon>Fungi</taxon>
        <taxon>Dikarya</taxon>
        <taxon>Basidiomycota</taxon>
        <taxon>Agaricomycotina</taxon>
        <taxon>Agaricomycetes</taxon>
        <taxon>Polyporales</taxon>
        <taxon>Meripilaceae</taxon>
        <taxon>Meripilus</taxon>
    </lineage>
</organism>
<feature type="region of interest" description="Disordered" evidence="1">
    <location>
        <begin position="55"/>
        <end position="76"/>
    </location>
</feature>
<evidence type="ECO:0000313" key="2">
    <source>
        <dbReference type="EMBL" id="KAJ3475913.1"/>
    </source>
</evidence>
<sequence>MLRKLDSASETVDELERWLETSRDCGRRYELEITINGSPIDDVLREWKEKIAAVKKEKGIEDAEEGAENTKGSGED</sequence>
<evidence type="ECO:0000256" key="1">
    <source>
        <dbReference type="SAM" id="MobiDB-lite"/>
    </source>
</evidence>
<protein>
    <submittedName>
        <fullName evidence="2">Uncharacterized protein</fullName>
    </submittedName>
</protein>
<comment type="caution">
    <text evidence="2">The sequence shown here is derived from an EMBL/GenBank/DDBJ whole genome shotgun (WGS) entry which is preliminary data.</text>
</comment>
<name>A0AAD5Y927_9APHY</name>
<keyword evidence="3" id="KW-1185">Reference proteome</keyword>
<dbReference type="Proteomes" id="UP001212997">
    <property type="component" value="Unassembled WGS sequence"/>
</dbReference>
<dbReference type="EMBL" id="JANAWD010000780">
    <property type="protein sequence ID" value="KAJ3475913.1"/>
    <property type="molecule type" value="Genomic_DNA"/>
</dbReference>
<gene>
    <name evidence="2" type="ORF">NLI96_g11515</name>
</gene>
<reference evidence="2" key="1">
    <citation type="submission" date="2022-07" db="EMBL/GenBank/DDBJ databases">
        <title>Genome Sequence of Physisporinus lineatus.</title>
        <authorList>
            <person name="Buettner E."/>
        </authorList>
    </citation>
    <scope>NUCLEOTIDE SEQUENCE</scope>
    <source>
        <strain evidence="2">VT162</strain>
    </source>
</reference>